<keyword evidence="3" id="KW-1185">Reference proteome</keyword>
<evidence type="ECO:0000256" key="1">
    <source>
        <dbReference type="SAM" id="SignalP"/>
    </source>
</evidence>
<dbReference type="EMBL" id="MU001637">
    <property type="protein sequence ID" value="KAF2482019.1"/>
    <property type="molecule type" value="Genomic_DNA"/>
</dbReference>
<proteinExistence type="predicted"/>
<accession>A0A6A6PPK6</accession>
<evidence type="ECO:0000313" key="2">
    <source>
        <dbReference type="EMBL" id="KAF2482019.1"/>
    </source>
</evidence>
<gene>
    <name evidence="2" type="ORF">BDY17DRAFT_347258</name>
</gene>
<dbReference type="Proteomes" id="UP000799767">
    <property type="component" value="Unassembled WGS sequence"/>
</dbReference>
<dbReference type="GeneID" id="54479127"/>
<protein>
    <submittedName>
        <fullName evidence="2">Uncharacterized protein</fullName>
    </submittedName>
</protein>
<sequence length="182" mass="18650">MQLLPVSLALLGTAMAIPQWGGPGWGGPGGSSGQNSACSQAVIALATGIHLNIEGQYGEYNATLNVITVESSTPVNMEAFYIAKGELMANVQAGMNLRLFNQQIAPPGNAAIPGLAKYQAAEETEKALAAGLTGNPATDKAALDSLKSDIMAGIKLNENNLADAVEGCDFTLAFPPADEMGS</sequence>
<feature type="signal peptide" evidence="1">
    <location>
        <begin position="1"/>
        <end position="16"/>
    </location>
</feature>
<name>A0A6A6PPK6_9PEZI</name>
<organism evidence="2 3">
    <name type="scientific">Neohortaea acidophila</name>
    <dbReference type="NCBI Taxonomy" id="245834"/>
    <lineage>
        <taxon>Eukaryota</taxon>
        <taxon>Fungi</taxon>
        <taxon>Dikarya</taxon>
        <taxon>Ascomycota</taxon>
        <taxon>Pezizomycotina</taxon>
        <taxon>Dothideomycetes</taxon>
        <taxon>Dothideomycetidae</taxon>
        <taxon>Mycosphaerellales</taxon>
        <taxon>Teratosphaeriaceae</taxon>
        <taxon>Neohortaea</taxon>
    </lineage>
</organism>
<feature type="chain" id="PRO_5025637120" evidence="1">
    <location>
        <begin position="17"/>
        <end position="182"/>
    </location>
</feature>
<dbReference type="OrthoDB" id="3638982at2759"/>
<keyword evidence="1" id="KW-0732">Signal</keyword>
<dbReference type="AlphaFoldDB" id="A0A6A6PPK6"/>
<dbReference type="RefSeq" id="XP_033588589.1">
    <property type="nucleotide sequence ID" value="XM_033738125.1"/>
</dbReference>
<reference evidence="2" key="1">
    <citation type="journal article" date="2020" name="Stud. Mycol.">
        <title>101 Dothideomycetes genomes: a test case for predicting lifestyles and emergence of pathogens.</title>
        <authorList>
            <person name="Haridas S."/>
            <person name="Albert R."/>
            <person name="Binder M."/>
            <person name="Bloem J."/>
            <person name="Labutti K."/>
            <person name="Salamov A."/>
            <person name="Andreopoulos B."/>
            <person name="Baker S."/>
            <person name="Barry K."/>
            <person name="Bills G."/>
            <person name="Bluhm B."/>
            <person name="Cannon C."/>
            <person name="Castanera R."/>
            <person name="Culley D."/>
            <person name="Daum C."/>
            <person name="Ezra D."/>
            <person name="Gonzalez J."/>
            <person name="Henrissat B."/>
            <person name="Kuo A."/>
            <person name="Liang C."/>
            <person name="Lipzen A."/>
            <person name="Lutzoni F."/>
            <person name="Magnuson J."/>
            <person name="Mondo S."/>
            <person name="Nolan M."/>
            <person name="Ohm R."/>
            <person name="Pangilinan J."/>
            <person name="Park H.-J."/>
            <person name="Ramirez L."/>
            <person name="Alfaro M."/>
            <person name="Sun H."/>
            <person name="Tritt A."/>
            <person name="Yoshinaga Y."/>
            <person name="Zwiers L.-H."/>
            <person name="Turgeon B."/>
            <person name="Goodwin S."/>
            <person name="Spatafora J."/>
            <person name="Crous P."/>
            <person name="Grigoriev I."/>
        </authorList>
    </citation>
    <scope>NUCLEOTIDE SEQUENCE</scope>
    <source>
        <strain evidence="2">CBS 113389</strain>
    </source>
</reference>
<evidence type="ECO:0000313" key="3">
    <source>
        <dbReference type="Proteomes" id="UP000799767"/>
    </source>
</evidence>